<dbReference type="EMBL" id="QXUF01000066">
    <property type="protein sequence ID" value="RIM99628.1"/>
    <property type="molecule type" value="Genomic_DNA"/>
</dbReference>
<gene>
    <name evidence="2" type="ORF">BU112_09535</name>
</gene>
<dbReference type="AlphaFoldDB" id="A0A418IE98"/>
<evidence type="ECO:0000313" key="2">
    <source>
        <dbReference type="EMBL" id="RIM99628.1"/>
    </source>
</evidence>
<dbReference type="OrthoDB" id="9807542at2"/>
<dbReference type="InterPro" id="IPR007374">
    <property type="entry name" value="ASCH_domain"/>
</dbReference>
<reference evidence="2 3" key="1">
    <citation type="journal article" date="2016" name="Front. Microbiol.">
        <title>Comprehensive Phylogenetic Analysis of Bovine Non-aureus Staphylococci Species Based on Whole-Genome Sequencing.</title>
        <authorList>
            <person name="Naushad S."/>
            <person name="Barkema H.W."/>
            <person name="Luby C."/>
            <person name="Condas L.A."/>
            <person name="Nobrega D.B."/>
            <person name="Carson D.A."/>
            <person name="De Buck J."/>
        </authorList>
    </citation>
    <scope>NUCLEOTIDE SEQUENCE [LARGE SCALE GENOMIC DNA]</scope>
    <source>
        <strain evidence="2 3">SNUC 4554</strain>
    </source>
</reference>
<dbReference type="CDD" id="cd06553">
    <property type="entry name" value="ASCH_Ef3133_like"/>
    <property type="match status" value="1"/>
</dbReference>
<protein>
    <submittedName>
        <fullName evidence="2">ASCH domain-containing protein</fullName>
    </submittedName>
</protein>
<evidence type="ECO:0000259" key="1">
    <source>
        <dbReference type="SMART" id="SM01022"/>
    </source>
</evidence>
<dbReference type="PANTHER" id="PTHR39203:SF1">
    <property type="entry name" value="CYTOPLASMIC PROTEIN"/>
    <property type="match status" value="1"/>
</dbReference>
<name>A0A418IE98_9STAP</name>
<dbReference type="PIRSF" id="PIRSF021320">
    <property type="entry name" value="DUF984"/>
    <property type="match status" value="1"/>
</dbReference>
<dbReference type="Pfam" id="PF04266">
    <property type="entry name" value="ASCH"/>
    <property type="match status" value="1"/>
</dbReference>
<dbReference type="SMART" id="SM01022">
    <property type="entry name" value="ASCH"/>
    <property type="match status" value="1"/>
</dbReference>
<dbReference type="PANTHER" id="PTHR39203">
    <property type="entry name" value="CYTOPLASMIC PROTEIN-RELATED"/>
    <property type="match status" value="1"/>
</dbReference>
<organism evidence="2 3">
    <name type="scientific">Staphylococcus shinii</name>
    <dbReference type="NCBI Taxonomy" id="2912228"/>
    <lineage>
        <taxon>Bacteria</taxon>
        <taxon>Bacillati</taxon>
        <taxon>Bacillota</taxon>
        <taxon>Bacilli</taxon>
        <taxon>Bacillales</taxon>
        <taxon>Staphylococcaceae</taxon>
        <taxon>Staphylococcus</taxon>
    </lineage>
</organism>
<dbReference type="RefSeq" id="WP_039068891.1">
    <property type="nucleotide sequence ID" value="NZ_CP068712.1"/>
</dbReference>
<accession>A0A418IE98</accession>
<dbReference type="SUPFAM" id="SSF88697">
    <property type="entry name" value="PUA domain-like"/>
    <property type="match status" value="1"/>
</dbReference>
<dbReference type="Gene3D" id="3.10.400.10">
    <property type="entry name" value="Sulfate adenylyltransferase"/>
    <property type="match status" value="1"/>
</dbReference>
<feature type="domain" description="ASCH" evidence="1">
    <location>
        <begin position="27"/>
        <end position="147"/>
    </location>
</feature>
<proteinExistence type="predicted"/>
<dbReference type="Proteomes" id="UP000286317">
    <property type="component" value="Unassembled WGS sequence"/>
</dbReference>
<keyword evidence="3" id="KW-1185">Reference proteome</keyword>
<dbReference type="GeneID" id="79052002"/>
<sequence length="148" mass="17214">MAVTVEQYWRTFIEAFPEYKGVKFEAWSFGVDEDELAELVKQGEKTATTSGYETYKVEEEPLPQVGEVSVILNEKGQPKCVIETTRVYQTPFNEVTEHHAYLEGEGDKSLTYWRKAHIDFFKPYYESLGLEFNESIIVVCEEFKVLYV</sequence>
<evidence type="ECO:0000313" key="3">
    <source>
        <dbReference type="Proteomes" id="UP000286317"/>
    </source>
</evidence>
<comment type="caution">
    <text evidence="2">The sequence shown here is derived from an EMBL/GenBank/DDBJ whole genome shotgun (WGS) entry which is preliminary data.</text>
</comment>
<dbReference type="InterPro" id="IPR015947">
    <property type="entry name" value="PUA-like_sf"/>
</dbReference>
<dbReference type="InterPro" id="IPR009326">
    <property type="entry name" value="DUF984"/>
</dbReference>